<dbReference type="AlphaFoldDB" id="A0A2W5QN96"/>
<dbReference type="Pfam" id="PF01636">
    <property type="entry name" value="APH"/>
    <property type="match status" value="1"/>
</dbReference>
<evidence type="ECO:0000313" key="2">
    <source>
        <dbReference type="EMBL" id="PZQ59347.1"/>
    </source>
</evidence>
<dbReference type="Gene3D" id="3.90.1200.10">
    <property type="match status" value="1"/>
</dbReference>
<name>A0A2W5QN96_9SPHN</name>
<gene>
    <name evidence="2" type="ORF">DI544_11450</name>
</gene>
<sequence>MGGTMAPSMIPPPDAPAFLEAHGWHGARITPLAGDASFRRYFRVTAGERCAILMDAPPPQEDPRPFLAMAEWLAERAFAAPAIHALDLERGLVLLEDFGDLRLRETADADPDAAVPLYAAAVDLLVALRAHPAARLRAYDRAELQREAALLAEWYCPAVGVTVDVDGYRAAWDEVLGHADVETPVTVLRDYHAENLMLVGAQRALGLLDFQDALAGHPAYDLVSLLQDARRDVDPTLEELMLARYRDATGEGDAFLRAYHVLGAQRNAKIVGIFTRLWRRDGKPRYAALCPRVWGYLERDLGHPVLAPVARWFDDNLPPELRGDPMTLATARGLA</sequence>
<comment type="caution">
    <text evidence="2">The sequence shown here is derived from an EMBL/GenBank/DDBJ whole genome shotgun (WGS) entry which is preliminary data.</text>
</comment>
<feature type="domain" description="Aminoglycoside phosphotransferase" evidence="1">
    <location>
        <begin position="29"/>
        <end position="251"/>
    </location>
</feature>
<evidence type="ECO:0000313" key="3">
    <source>
        <dbReference type="Proteomes" id="UP000249229"/>
    </source>
</evidence>
<organism evidence="2 3">
    <name type="scientific">Sphingomonas taxi</name>
    <dbReference type="NCBI Taxonomy" id="1549858"/>
    <lineage>
        <taxon>Bacteria</taxon>
        <taxon>Pseudomonadati</taxon>
        <taxon>Pseudomonadota</taxon>
        <taxon>Alphaproteobacteria</taxon>
        <taxon>Sphingomonadales</taxon>
        <taxon>Sphingomonadaceae</taxon>
        <taxon>Sphingomonas</taxon>
    </lineage>
</organism>
<keyword evidence="2" id="KW-0808">Transferase</keyword>
<dbReference type="InterPro" id="IPR002575">
    <property type="entry name" value="Aminoglycoside_PTrfase"/>
</dbReference>
<dbReference type="GO" id="GO:0016740">
    <property type="term" value="F:transferase activity"/>
    <property type="evidence" value="ECO:0007669"/>
    <property type="project" value="UniProtKB-KW"/>
</dbReference>
<dbReference type="Proteomes" id="UP000249229">
    <property type="component" value="Unassembled WGS sequence"/>
</dbReference>
<evidence type="ECO:0000259" key="1">
    <source>
        <dbReference type="Pfam" id="PF01636"/>
    </source>
</evidence>
<dbReference type="Gene3D" id="3.30.200.20">
    <property type="entry name" value="Phosphorylase Kinase, domain 1"/>
    <property type="match status" value="1"/>
</dbReference>
<accession>A0A2W5QN96</accession>
<dbReference type="EMBL" id="QFQI01000009">
    <property type="protein sequence ID" value="PZQ59347.1"/>
    <property type="molecule type" value="Genomic_DNA"/>
</dbReference>
<protein>
    <submittedName>
        <fullName evidence="2">Aminoglycoside phosphotransferase</fullName>
    </submittedName>
</protein>
<reference evidence="2 3" key="1">
    <citation type="submission" date="2017-08" db="EMBL/GenBank/DDBJ databases">
        <title>Infants hospitalized years apart are colonized by the same room-sourced microbial strains.</title>
        <authorList>
            <person name="Brooks B."/>
            <person name="Olm M.R."/>
            <person name="Firek B.A."/>
            <person name="Baker R."/>
            <person name="Thomas B.C."/>
            <person name="Morowitz M.J."/>
            <person name="Banfield J.F."/>
        </authorList>
    </citation>
    <scope>NUCLEOTIDE SEQUENCE [LARGE SCALE GENOMIC DNA]</scope>
    <source>
        <strain evidence="2">S2_005_001_R1_22</strain>
    </source>
</reference>
<dbReference type="SUPFAM" id="SSF56112">
    <property type="entry name" value="Protein kinase-like (PK-like)"/>
    <property type="match status" value="1"/>
</dbReference>
<proteinExistence type="predicted"/>
<dbReference type="InterPro" id="IPR011009">
    <property type="entry name" value="Kinase-like_dom_sf"/>
</dbReference>